<evidence type="ECO:0000256" key="12">
    <source>
        <dbReference type="ARBA" id="ARBA00023136"/>
    </source>
</evidence>
<gene>
    <name evidence="15" type="ORF">C2L80_04535</name>
</gene>
<evidence type="ECO:0000313" key="15">
    <source>
        <dbReference type="EMBL" id="PNV65807.1"/>
    </source>
</evidence>
<keyword evidence="6 13" id="KW-0812">Transmembrane</keyword>
<dbReference type="Proteomes" id="UP000236488">
    <property type="component" value="Unassembled WGS sequence"/>
</dbReference>
<evidence type="ECO:0000256" key="8">
    <source>
        <dbReference type="ARBA" id="ARBA00022801"/>
    </source>
</evidence>
<reference evidence="15 16" key="1">
    <citation type="journal article" date="2018" name="Int. J. Syst. Evol. Microbiol.">
        <title>Rubneribacter badeniensis gen. nov., sp. nov. and Enteroscipio rubneri gen. nov., sp. nov., new members of the Eggerthellaceae isolated from human faeces.</title>
        <authorList>
            <person name="Danylec N."/>
            <person name="Gobl A."/>
            <person name="Stoll D.A."/>
            <person name="Hetzer B."/>
            <person name="Kulling S.E."/>
            <person name="Huch M."/>
        </authorList>
    </citation>
    <scope>NUCLEOTIDE SEQUENCE [LARGE SCALE GENOMIC DNA]</scope>
    <source>
        <strain evidence="15 16">ResAG-85</strain>
    </source>
</reference>
<evidence type="ECO:0000256" key="11">
    <source>
        <dbReference type="ARBA" id="ARBA00023049"/>
    </source>
</evidence>
<evidence type="ECO:0000256" key="10">
    <source>
        <dbReference type="ARBA" id="ARBA00022989"/>
    </source>
</evidence>
<dbReference type="InterPro" id="IPR008915">
    <property type="entry name" value="Peptidase_M50"/>
</dbReference>
<evidence type="ECO:0000256" key="1">
    <source>
        <dbReference type="ARBA" id="ARBA00001947"/>
    </source>
</evidence>
<evidence type="ECO:0000256" key="5">
    <source>
        <dbReference type="ARBA" id="ARBA00022670"/>
    </source>
</evidence>
<dbReference type="InterPro" id="IPR044537">
    <property type="entry name" value="Rip2-like"/>
</dbReference>
<protein>
    <submittedName>
        <fullName evidence="15">Site-2 protease family protein</fullName>
    </submittedName>
</protein>
<dbReference type="CDD" id="cd06158">
    <property type="entry name" value="S2P-M50_like_1"/>
    <property type="match status" value="1"/>
</dbReference>
<keyword evidence="8" id="KW-0378">Hydrolase</keyword>
<dbReference type="GO" id="GO:0008237">
    <property type="term" value="F:metallopeptidase activity"/>
    <property type="evidence" value="ECO:0007669"/>
    <property type="project" value="UniProtKB-KW"/>
</dbReference>
<comment type="similarity">
    <text evidence="3">Belongs to the peptidase M50B family.</text>
</comment>
<dbReference type="RefSeq" id="WP_087198632.1">
    <property type="nucleotide sequence ID" value="NZ_PPEL01000016.1"/>
</dbReference>
<evidence type="ECO:0000256" key="2">
    <source>
        <dbReference type="ARBA" id="ARBA00004651"/>
    </source>
</evidence>
<dbReference type="Pfam" id="PF02163">
    <property type="entry name" value="Peptidase_M50"/>
    <property type="match status" value="1"/>
</dbReference>
<keyword evidence="11" id="KW-0482">Metalloprotease</keyword>
<keyword evidence="16" id="KW-1185">Reference proteome</keyword>
<dbReference type="InterPro" id="IPR052348">
    <property type="entry name" value="Metallopeptidase_M50B"/>
</dbReference>
<feature type="transmembrane region" description="Helical" evidence="13">
    <location>
        <begin position="92"/>
        <end position="118"/>
    </location>
</feature>
<dbReference type="PANTHER" id="PTHR35864:SF1">
    <property type="entry name" value="ZINC METALLOPROTEASE YWHC-RELATED"/>
    <property type="match status" value="1"/>
</dbReference>
<comment type="cofactor">
    <cofactor evidence="1">
        <name>Zn(2+)</name>
        <dbReference type="ChEBI" id="CHEBI:29105"/>
    </cofactor>
</comment>
<feature type="transmembrane region" description="Helical" evidence="13">
    <location>
        <begin position="181"/>
        <end position="200"/>
    </location>
</feature>
<evidence type="ECO:0000256" key="9">
    <source>
        <dbReference type="ARBA" id="ARBA00022833"/>
    </source>
</evidence>
<comment type="caution">
    <text evidence="15">The sequence shown here is derived from an EMBL/GenBank/DDBJ whole genome shotgun (WGS) entry which is preliminary data.</text>
</comment>
<keyword evidence="12 13" id="KW-0472">Membrane</keyword>
<evidence type="ECO:0000313" key="16">
    <source>
        <dbReference type="Proteomes" id="UP000236488"/>
    </source>
</evidence>
<evidence type="ECO:0000256" key="6">
    <source>
        <dbReference type="ARBA" id="ARBA00022692"/>
    </source>
</evidence>
<organism evidence="15 16">
    <name type="scientific">Rubneribacter badeniensis</name>
    <dbReference type="NCBI Taxonomy" id="2070688"/>
    <lineage>
        <taxon>Bacteria</taxon>
        <taxon>Bacillati</taxon>
        <taxon>Actinomycetota</taxon>
        <taxon>Coriobacteriia</taxon>
        <taxon>Eggerthellales</taxon>
        <taxon>Eggerthellaceae</taxon>
        <taxon>Rubneribacter</taxon>
    </lineage>
</organism>
<dbReference type="PANTHER" id="PTHR35864">
    <property type="entry name" value="ZINC METALLOPROTEASE MJ0611-RELATED"/>
    <property type="match status" value="1"/>
</dbReference>
<proteinExistence type="inferred from homology"/>
<comment type="subcellular location">
    <subcellularLocation>
        <location evidence="2">Cell membrane</location>
        <topology evidence="2">Multi-pass membrane protein</topology>
    </subcellularLocation>
</comment>
<name>A0A2K2U670_9ACTN</name>
<evidence type="ECO:0000256" key="4">
    <source>
        <dbReference type="ARBA" id="ARBA00022475"/>
    </source>
</evidence>
<feature type="transmembrane region" description="Helical" evidence="13">
    <location>
        <begin position="130"/>
        <end position="151"/>
    </location>
</feature>
<dbReference type="GO" id="GO:0005886">
    <property type="term" value="C:plasma membrane"/>
    <property type="evidence" value="ECO:0007669"/>
    <property type="project" value="UniProtKB-SubCell"/>
</dbReference>
<accession>A0A2K2U670</accession>
<keyword evidence="4" id="KW-1003">Cell membrane</keyword>
<keyword evidence="9" id="KW-0862">Zinc</keyword>
<dbReference type="EMBL" id="PPEL01000016">
    <property type="protein sequence ID" value="PNV65807.1"/>
    <property type="molecule type" value="Genomic_DNA"/>
</dbReference>
<keyword evidence="10 13" id="KW-1133">Transmembrane helix</keyword>
<dbReference type="GO" id="GO:0006508">
    <property type="term" value="P:proteolysis"/>
    <property type="evidence" value="ECO:0007669"/>
    <property type="project" value="UniProtKB-KW"/>
</dbReference>
<keyword evidence="5 15" id="KW-0645">Protease</keyword>
<feature type="transmembrane region" description="Helical" evidence="13">
    <location>
        <begin position="53"/>
        <end position="71"/>
    </location>
</feature>
<evidence type="ECO:0000259" key="14">
    <source>
        <dbReference type="Pfam" id="PF02163"/>
    </source>
</evidence>
<sequence length="225" mass="24640">MISIPYLICSILSFVPAIVLHEAAHGFAAWRLGDPTAKRAGRLSMNPLKHVDPFGTVIMPLLLMAANMPVFGYAKPVPYNPAYFKDPRKGDLIVGLAGPAANLALAALGAVAHALAAWALPVHLLAQNDLLFYFLTLFLPLFSLINLYLAFFNLLPIPPLDGSSVFAFFLPRKHLPKYYRVQRYAFPIFMVAVILVPYVLHVNPVGIYLDATAGTVFDLLFSFGG</sequence>
<dbReference type="AlphaFoldDB" id="A0A2K2U670"/>
<dbReference type="GO" id="GO:0046872">
    <property type="term" value="F:metal ion binding"/>
    <property type="evidence" value="ECO:0007669"/>
    <property type="project" value="UniProtKB-KW"/>
</dbReference>
<evidence type="ECO:0000256" key="13">
    <source>
        <dbReference type="SAM" id="Phobius"/>
    </source>
</evidence>
<keyword evidence="7" id="KW-0479">Metal-binding</keyword>
<evidence type="ECO:0000256" key="7">
    <source>
        <dbReference type="ARBA" id="ARBA00022723"/>
    </source>
</evidence>
<evidence type="ECO:0000256" key="3">
    <source>
        <dbReference type="ARBA" id="ARBA00007931"/>
    </source>
</evidence>
<feature type="domain" description="Peptidase M50" evidence="14">
    <location>
        <begin position="122"/>
        <end position="195"/>
    </location>
</feature>